<evidence type="ECO:0000313" key="3">
    <source>
        <dbReference type="Proteomes" id="UP000649617"/>
    </source>
</evidence>
<name>A0A812YIG3_SYMPI</name>
<feature type="non-terminal residue" evidence="2">
    <location>
        <position position="275"/>
    </location>
</feature>
<comment type="caution">
    <text evidence="2">The sequence shown here is derived from an EMBL/GenBank/DDBJ whole genome shotgun (WGS) entry which is preliminary data.</text>
</comment>
<organism evidence="2 3">
    <name type="scientific">Symbiodinium pilosum</name>
    <name type="common">Dinoflagellate</name>
    <dbReference type="NCBI Taxonomy" id="2952"/>
    <lineage>
        <taxon>Eukaryota</taxon>
        <taxon>Sar</taxon>
        <taxon>Alveolata</taxon>
        <taxon>Dinophyceae</taxon>
        <taxon>Suessiales</taxon>
        <taxon>Symbiodiniaceae</taxon>
        <taxon>Symbiodinium</taxon>
    </lineage>
</organism>
<feature type="compositionally biased region" description="Basic and acidic residues" evidence="1">
    <location>
        <begin position="238"/>
        <end position="275"/>
    </location>
</feature>
<proteinExistence type="predicted"/>
<accession>A0A812YIG3</accession>
<dbReference type="SUPFAM" id="SSF56399">
    <property type="entry name" value="ADP-ribosylation"/>
    <property type="match status" value="1"/>
</dbReference>
<dbReference type="Gene3D" id="3.90.175.10">
    <property type="entry name" value="Diphtheria Toxin, domain 1"/>
    <property type="match status" value="1"/>
</dbReference>
<dbReference type="AlphaFoldDB" id="A0A812YIG3"/>
<reference evidence="2" key="1">
    <citation type="submission" date="2021-02" db="EMBL/GenBank/DDBJ databases">
        <authorList>
            <person name="Dougan E. K."/>
            <person name="Rhodes N."/>
            <person name="Thang M."/>
            <person name="Chan C."/>
        </authorList>
    </citation>
    <scope>NUCLEOTIDE SEQUENCE</scope>
</reference>
<feature type="non-terminal residue" evidence="2">
    <location>
        <position position="1"/>
    </location>
</feature>
<keyword evidence="3" id="KW-1185">Reference proteome</keyword>
<dbReference type="EMBL" id="CAJNIZ010048179">
    <property type="protein sequence ID" value="CAE7783871.1"/>
    <property type="molecule type" value="Genomic_DNA"/>
</dbReference>
<gene>
    <name evidence="2" type="ORF">SPIL2461_LOCUS23341</name>
</gene>
<sequence>IWSDEPEDLLLRDPDKDKYQFDRNRFARAVRCAEESRAALVGNWRELGWKKRKKEIEQIVYLDEDEGKKVFVLKFQRWLEQRQLGDCLQRDQGRDPPSSDGKPPRAFLYYRYTPPCFPENAQMRPDGHWATAYHGTWFYGLRSILHHGVLLESTDESAGHEFWLSGLYVTQNLYTANWYARAQNVFNDGVFHRAIMEVKYDPAKRKKYRERGGGQIVVSSDGVAITGVIIQPNSPPNKGEERSEEWNDRLEIIPGRNLEEHQEQKDPPRDASRSR</sequence>
<evidence type="ECO:0000313" key="2">
    <source>
        <dbReference type="EMBL" id="CAE7783871.1"/>
    </source>
</evidence>
<protein>
    <submittedName>
        <fullName evidence="2">Uncharacterized protein</fullName>
    </submittedName>
</protein>
<feature type="region of interest" description="Disordered" evidence="1">
    <location>
        <begin position="228"/>
        <end position="275"/>
    </location>
</feature>
<dbReference type="Proteomes" id="UP000649617">
    <property type="component" value="Unassembled WGS sequence"/>
</dbReference>
<dbReference type="OrthoDB" id="442057at2759"/>
<evidence type="ECO:0000256" key="1">
    <source>
        <dbReference type="SAM" id="MobiDB-lite"/>
    </source>
</evidence>